<dbReference type="GO" id="GO:0005886">
    <property type="term" value="C:plasma membrane"/>
    <property type="evidence" value="ECO:0007669"/>
    <property type="project" value="TreeGrafter"/>
</dbReference>
<dbReference type="Pfam" id="PF07690">
    <property type="entry name" value="MFS_1"/>
    <property type="match status" value="1"/>
</dbReference>
<feature type="region of interest" description="Disordered" evidence="5">
    <location>
        <begin position="15"/>
        <end position="38"/>
    </location>
</feature>
<evidence type="ECO:0000313" key="9">
    <source>
        <dbReference type="Proteomes" id="UP000710849"/>
    </source>
</evidence>
<evidence type="ECO:0000256" key="2">
    <source>
        <dbReference type="ARBA" id="ARBA00022692"/>
    </source>
</evidence>
<gene>
    <name evidence="8" type="ORF">EAE97_002527</name>
</gene>
<organism evidence="8 9">
    <name type="scientific">Botrytis byssoidea</name>
    <dbReference type="NCBI Taxonomy" id="139641"/>
    <lineage>
        <taxon>Eukaryota</taxon>
        <taxon>Fungi</taxon>
        <taxon>Dikarya</taxon>
        <taxon>Ascomycota</taxon>
        <taxon>Pezizomycotina</taxon>
        <taxon>Leotiomycetes</taxon>
        <taxon>Helotiales</taxon>
        <taxon>Sclerotiniaceae</taxon>
        <taxon>Botrytis</taxon>
    </lineage>
</organism>
<evidence type="ECO:0000259" key="7">
    <source>
        <dbReference type="PROSITE" id="PS50850"/>
    </source>
</evidence>
<dbReference type="InterPro" id="IPR020846">
    <property type="entry name" value="MFS_dom"/>
</dbReference>
<protein>
    <recommendedName>
        <fullName evidence="7">Major facilitator superfamily (MFS) profile domain-containing protein</fullName>
    </recommendedName>
</protein>
<proteinExistence type="predicted"/>
<evidence type="ECO:0000256" key="3">
    <source>
        <dbReference type="ARBA" id="ARBA00022989"/>
    </source>
</evidence>
<evidence type="ECO:0000256" key="6">
    <source>
        <dbReference type="SAM" id="Phobius"/>
    </source>
</evidence>
<comment type="subcellular location">
    <subcellularLocation>
        <location evidence="1">Membrane</location>
        <topology evidence="1">Multi-pass membrane protein</topology>
    </subcellularLocation>
</comment>
<dbReference type="SUPFAM" id="SSF103473">
    <property type="entry name" value="MFS general substrate transporter"/>
    <property type="match status" value="1"/>
</dbReference>
<feature type="domain" description="Major facilitator superfamily (MFS) profile" evidence="7">
    <location>
        <begin position="71"/>
        <end position="198"/>
    </location>
</feature>
<evidence type="ECO:0000313" key="8">
    <source>
        <dbReference type="EMBL" id="KAF7950975.1"/>
    </source>
</evidence>
<evidence type="ECO:0000256" key="4">
    <source>
        <dbReference type="ARBA" id="ARBA00023136"/>
    </source>
</evidence>
<keyword evidence="4 6" id="KW-0472">Membrane</keyword>
<dbReference type="PANTHER" id="PTHR23501">
    <property type="entry name" value="MAJOR FACILITATOR SUPERFAMILY"/>
    <property type="match status" value="1"/>
</dbReference>
<dbReference type="Proteomes" id="UP000710849">
    <property type="component" value="Unassembled WGS sequence"/>
</dbReference>
<comment type="caution">
    <text evidence="8">The sequence shown here is derived from an EMBL/GenBank/DDBJ whole genome shotgun (WGS) entry which is preliminary data.</text>
</comment>
<evidence type="ECO:0000256" key="5">
    <source>
        <dbReference type="SAM" id="MobiDB-lite"/>
    </source>
</evidence>
<keyword evidence="9" id="KW-1185">Reference proteome</keyword>
<keyword evidence="3 6" id="KW-1133">Transmembrane helix</keyword>
<sequence>MIRSSAIRTQFATSKSLNKNEQPKESRLKKPKPLHFHDPENLQIPEIETGREDLQIIYPSGLEFGVISISLCPCVFFVGLVSYGDPRSFQLACRRGISKNATILTTAIPRITDEFHSVADVGWYDAAFRLTSCISQLSQGKLFTQYNVKWVFLINIVIFEIGILISGVAPSSVVFIIGRAITTLGFSGTNQGCVMYKG</sequence>
<dbReference type="Gene3D" id="1.20.1250.20">
    <property type="entry name" value="MFS general substrate transporter like domains"/>
    <property type="match status" value="1"/>
</dbReference>
<dbReference type="PANTHER" id="PTHR23501:SF199">
    <property type="entry name" value="MFS EFFLUX TRANSPORTER INPD-RELATED"/>
    <property type="match status" value="1"/>
</dbReference>
<dbReference type="InterPro" id="IPR011701">
    <property type="entry name" value="MFS"/>
</dbReference>
<reference evidence="8 9" key="1">
    <citation type="journal article" date="2020" name="Genome Biol. Evol.">
        <title>Comparative genomics of Sclerotiniaceae.</title>
        <authorList>
            <person name="Valero Jimenez C.A."/>
            <person name="Steentjes M."/>
            <person name="Scholten O.E."/>
            <person name="Van Kan J.A.L."/>
        </authorList>
    </citation>
    <scope>NUCLEOTIDE SEQUENCE [LARGE SCALE GENOMIC DNA]</scope>
    <source>
        <strain evidence="8 9">MUCL 94</strain>
    </source>
</reference>
<feature type="transmembrane region" description="Helical" evidence="6">
    <location>
        <begin position="61"/>
        <end position="81"/>
    </location>
</feature>
<dbReference type="EMBL" id="RCSW01000004">
    <property type="protein sequence ID" value="KAF7950975.1"/>
    <property type="molecule type" value="Genomic_DNA"/>
</dbReference>
<dbReference type="RefSeq" id="XP_038736244.1">
    <property type="nucleotide sequence ID" value="XM_038873038.1"/>
</dbReference>
<evidence type="ECO:0000256" key="1">
    <source>
        <dbReference type="ARBA" id="ARBA00004141"/>
    </source>
</evidence>
<dbReference type="InterPro" id="IPR036259">
    <property type="entry name" value="MFS_trans_sf"/>
</dbReference>
<dbReference type="GeneID" id="62146116"/>
<dbReference type="AlphaFoldDB" id="A0A9P5M8T4"/>
<accession>A0A9P5M8T4</accession>
<name>A0A9P5M8T4_9HELO</name>
<keyword evidence="2 6" id="KW-0812">Transmembrane</keyword>
<dbReference type="GO" id="GO:0022857">
    <property type="term" value="F:transmembrane transporter activity"/>
    <property type="evidence" value="ECO:0007669"/>
    <property type="project" value="InterPro"/>
</dbReference>
<feature type="transmembrane region" description="Helical" evidence="6">
    <location>
        <begin position="150"/>
        <end position="177"/>
    </location>
</feature>
<dbReference type="PROSITE" id="PS50850">
    <property type="entry name" value="MFS"/>
    <property type="match status" value="1"/>
</dbReference>